<dbReference type="PATRIC" id="fig|999411.4.peg.2027"/>
<evidence type="ECO:0000313" key="2">
    <source>
        <dbReference type="Proteomes" id="UP000013097"/>
    </source>
</evidence>
<sequence>MVEKSLVMGFENELGKKVNVSVKDVIDEVTSDKANEIMDLIVSKKVFKTDGGFLVKKVSCGIVTKETTEISIR</sequence>
<keyword evidence="2" id="KW-1185">Reference proteome</keyword>
<proteinExistence type="predicted"/>
<comment type="caution">
    <text evidence="1">The sequence shown here is derived from an EMBL/GenBank/DDBJ whole genome shotgun (WGS) entry which is preliminary data.</text>
</comment>
<dbReference type="InterPro" id="IPR021321">
    <property type="entry name" value="DUF2922"/>
</dbReference>
<dbReference type="AlphaFoldDB" id="N9Y0I6"/>
<evidence type="ECO:0008006" key="3">
    <source>
        <dbReference type="Google" id="ProtNLM"/>
    </source>
</evidence>
<organism evidence="1 2">
    <name type="scientific">Clostridium thermobutyricum</name>
    <dbReference type="NCBI Taxonomy" id="29372"/>
    <lineage>
        <taxon>Bacteria</taxon>
        <taxon>Bacillati</taxon>
        <taxon>Bacillota</taxon>
        <taxon>Clostridia</taxon>
        <taxon>Eubacteriales</taxon>
        <taxon>Clostridiaceae</taxon>
        <taxon>Clostridium</taxon>
    </lineage>
</organism>
<gene>
    <name evidence="1" type="ORF">HMPREF1092_02061</name>
</gene>
<dbReference type="Proteomes" id="UP000013097">
    <property type="component" value="Unassembled WGS sequence"/>
</dbReference>
<evidence type="ECO:0000313" key="1">
    <source>
        <dbReference type="EMBL" id="ENZ01352.1"/>
    </source>
</evidence>
<reference evidence="1 2" key="1">
    <citation type="submission" date="2013-01" db="EMBL/GenBank/DDBJ databases">
        <title>The Genome Sequence of Clostridium colicanis 209318.</title>
        <authorList>
            <consortium name="The Broad Institute Genome Sequencing Platform"/>
            <person name="Earl A."/>
            <person name="Ward D."/>
            <person name="Feldgarden M."/>
            <person name="Gevers D."/>
            <person name="Courvalin P."/>
            <person name="Lambert T."/>
            <person name="Walker B."/>
            <person name="Young S.K."/>
            <person name="Zeng Q."/>
            <person name="Gargeya S."/>
            <person name="Fitzgerald M."/>
            <person name="Haas B."/>
            <person name="Abouelleil A."/>
            <person name="Alvarado L."/>
            <person name="Arachchi H.M."/>
            <person name="Berlin A.M."/>
            <person name="Chapman S.B."/>
            <person name="Dewar J."/>
            <person name="Goldberg J."/>
            <person name="Griggs A."/>
            <person name="Gujja S."/>
            <person name="Hansen M."/>
            <person name="Howarth C."/>
            <person name="Imamovic A."/>
            <person name="Larimer J."/>
            <person name="McCowan C."/>
            <person name="Murphy C."/>
            <person name="Neiman D."/>
            <person name="Pearson M."/>
            <person name="Priest M."/>
            <person name="Roberts A."/>
            <person name="Saif S."/>
            <person name="Shea T."/>
            <person name="Sisk P."/>
            <person name="Sykes S."/>
            <person name="Wortman J."/>
            <person name="Nusbaum C."/>
            <person name="Birren B."/>
        </authorList>
    </citation>
    <scope>NUCLEOTIDE SEQUENCE [LARGE SCALE GENOMIC DNA]</scope>
    <source>
        <strain evidence="1 2">209318</strain>
    </source>
</reference>
<dbReference type="Pfam" id="PF11148">
    <property type="entry name" value="DUF2922"/>
    <property type="match status" value="1"/>
</dbReference>
<accession>N9Y0I6</accession>
<dbReference type="EMBL" id="AGYT01000009">
    <property type="protein sequence ID" value="ENZ01352.1"/>
    <property type="molecule type" value="Genomic_DNA"/>
</dbReference>
<protein>
    <recommendedName>
        <fullName evidence="3">DUF2922 domain-containing protein</fullName>
    </recommendedName>
</protein>
<name>N9Y0I6_9CLOT</name>
<dbReference type="RefSeq" id="WP_002598554.1">
    <property type="nucleotide sequence ID" value="NZ_KB850956.1"/>
</dbReference>
<dbReference type="HOGENOM" id="CLU_181401_1_0_9"/>